<dbReference type="GO" id="GO:0016491">
    <property type="term" value="F:oxidoreductase activity"/>
    <property type="evidence" value="ECO:0007669"/>
    <property type="project" value="UniProtKB-KW"/>
</dbReference>
<dbReference type="EMBL" id="HBJA01063455">
    <property type="protein sequence ID" value="CAE0811272.1"/>
    <property type="molecule type" value="Transcribed_RNA"/>
</dbReference>
<evidence type="ECO:0000256" key="2">
    <source>
        <dbReference type="SAM" id="MobiDB-lite"/>
    </source>
</evidence>
<dbReference type="Pfam" id="PF00248">
    <property type="entry name" value="Aldo_ket_red"/>
    <property type="match status" value="1"/>
</dbReference>
<protein>
    <recommendedName>
        <fullName evidence="4">NADP-dependent oxidoreductase domain-containing protein</fullName>
    </recommendedName>
</protein>
<keyword evidence="1" id="KW-0560">Oxidoreductase</keyword>
<accession>A0A7S4CZH7</accession>
<reference evidence="5" key="1">
    <citation type="submission" date="2021-01" db="EMBL/GenBank/DDBJ databases">
        <authorList>
            <person name="Corre E."/>
            <person name="Pelletier E."/>
            <person name="Niang G."/>
            <person name="Scheremetjew M."/>
            <person name="Finn R."/>
            <person name="Kale V."/>
            <person name="Holt S."/>
            <person name="Cochrane G."/>
            <person name="Meng A."/>
            <person name="Brown T."/>
            <person name="Cohen L."/>
        </authorList>
    </citation>
    <scope>NUCLEOTIDE SEQUENCE</scope>
    <source>
        <strain evidence="5">CCMP1594</strain>
    </source>
</reference>
<dbReference type="CDD" id="cd19093">
    <property type="entry name" value="AKR_AtPLR-like"/>
    <property type="match status" value="1"/>
</dbReference>
<sequence>MALHEGSTCPCTQQGCKATAMVVAVNIAIIGFLAFVLPAALRGVPDPIMMLHATPSDLKSLPQRPTLLRTVLDRRASEAPAAARTTALGNTRTTAGPVPSISPQATGAQKRPRLTATDFPVAARGLAQLVCLSGVLGLAALVGWRRLIGGDRDEEMELEESTGPTPAQTVLREALHVPELALFSVTGIQDESQLIASPGPTPGNAVAELQVSRRAALQVLATAPAVPFAARPTLAAAGPITANAAGFAIPEIGIGTWAWGDPLFWGYDPKNDGELKEAFNYLLDNGVQFFDSAEVYGFGRSEQLLGDFAVASRRDINVATKFAALPWRLKAKDVVDACEASLKRLQKPQIELYQIHFPNAWANEDYWDGLAQCYERGLVKAVGVSNYGKDAVRAVHAALAKRGIPLVSNQIQYSLLYPYANENGLKEVCDELGVKILAYSPLGLGLLTGKYTPTNLPKGPRAALAKTYLEDPAYLRLLDEMRDVAAAHGIPRDDRAGCVQVALNWCRAKGTVPIPGVRSLRQAQQNIACLQWDMTAAEAQRLDAAAEKLPLPAVAPFAKEDVFTHLKMFDS</sequence>
<name>A0A7S4CZH7_9EUGL</name>
<keyword evidence="3" id="KW-0472">Membrane</keyword>
<dbReference type="AlphaFoldDB" id="A0A7S4CZH7"/>
<feature type="region of interest" description="Disordered" evidence="2">
    <location>
        <begin position="78"/>
        <end position="112"/>
    </location>
</feature>
<organism evidence="5">
    <name type="scientific">Eutreptiella gymnastica</name>
    <dbReference type="NCBI Taxonomy" id="73025"/>
    <lineage>
        <taxon>Eukaryota</taxon>
        <taxon>Discoba</taxon>
        <taxon>Euglenozoa</taxon>
        <taxon>Euglenida</taxon>
        <taxon>Spirocuta</taxon>
        <taxon>Euglenophyceae</taxon>
        <taxon>Eutreptiales</taxon>
        <taxon>Eutreptiaceae</taxon>
        <taxon>Eutreptiella</taxon>
    </lineage>
</organism>
<feature type="transmembrane region" description="Helical" evidence="3">
    <location>
        <begin position="20"/>
        <end position="41"/>
    </location>
</feature>
<dbReference type="InterPro" id="IPR036812">
    <property type="entry name" value="NAD(P)_OxRdtase_dom_sf"/>
</dbReference>
<keyword evidence="3" id="KW-0812">Transmembrane</keyword>
<dbReference type="PANTHER" id="PTHR43625:SF5">
    <property type="entry name" value="PYRIDOXAL REDUCTASE, CHLOROPLASTIC"/>
    <property type="match status" value="1"/>
</dbReference>
<dbReference type="InterPro" id="IPR018170">
    <property type="entry name" value="Aldo/ket_reductase_CS"/>
</dbReference>
<dbReference type="PROSITE" id="PS00062">
    <property type="entry name" value="ALDOKETO_REDUCTASE_2"/>
    <property type="match status" value="1"/>
</dbReference>
<dbReference type="InterPro" id="IPR050791">
    <property type="entry name" value="Aldo-Keto_reductase"/>
</dbReference>
<keyword evidence="3" id="KW-1133">Transmembrane helix</keyword>
<evidence type="ECO:0000256" key="3">
    <source>
        <dbReference type="SAM" id="Phobius"/>
    </source>
</evidence>
<dbReference type="Gene3D" id="3.20.20.100">
    <property type="entry name" value="NADP-dependent oxidoreductase domain"/>
    <property type="match status" value="1"/>
</dbReference>
<dbReference type="InterPro" id="IPR020471">
    <property type="entry name" value="AKR"/>
</dbReference>
<proteinExistence type="predicted"/>
<feature type="domain" description="NADP-dependent oxidoreductase" evidence="4">
    <location>
        <begin position="251"/>
        <end position="546"/>
    </location>
</feature>
<dbReference type="PRINTS" id="PR00069">
    <property type="entry name" value="ALDKETRDTASE"/>
</dbReference>
<evidence type="ECO:0000256" key="1">
    <source>
        <dbReference type="ARBA" id="ARBA00023002"/>
    </source>
</evidence>
<gene>
    <name evidence="5" type="ORF">EGYM00163_LOCUS22420</name>
</gene>
<dbReference type="SUPFAM" id="SSF51430">
    <property type="entry name" value="NAD(P)-linked oxidoreductase"/>
    <property type="match status" value="1"/>
</dbReference>
<dbReference type="PANTHER" id="PTHR43625">
    <property type="entry name" value="AFLATOXIN B1 ALDEHYDE REDUCTASE"/>
    <property type="match status" value="1"/>
</dbReference>
<evidence type="ECO:0000259" key="4">
    <source>
        <dbReference type="Pfam" id="PF00248"/>
    </source>
</evidence>
<dbReference type="GO" id="GO:0005737">
    <property type="term" value="C:cytoplasm"/>
    <property type="evidence" value="ECO:0007669"/>
    <property type="project" value="TreeGrafter"/>
</dbReference>
<dbReference type="InterPro" id="IPR023210">
    <property type="entry name" value="NADP_OxRdtase_dom"/>
</dbReference>
<evidence type="ECO:0000313" key="5">
    <source>
        <dbReference type="EMBL" id="CAE0811272.1"/>
    </source>
</evidence>
<feature type="compositionally biased region" description="Low complexity" evidence="2">
    <location>
        <begin position="78"/>
        <end position="87"/>
    </location>
</feature>